<dbReference type="Pfam" id="PF00440">
    <property type="entry name" value="TetR_N"/>
    <property type="match status" value="1"/>
</dbReference>
<keyword evidence="2 4" id="KW-0238">DNA-binding</keyword>
<evidence type="ECO:0000259" key="5">
    <source>
        <dbReference type="PROSITE" id="PS50977"/>
    </source>
</evidence>
<dbReference type="PANTHER" id="PTHR30055">
    <property type="entry name" value="HTH-TYPE TRANSCRIPTIONAL REGULATOR RUTR"/>
    <property type="match status" value="1"/>
</dbReference>
<dbReference type="PANTHER" id="PTHR30055:SF226">
    <property type="entry name" value="HTH-TYPE TRANSCRIPTIONAL REGULATOR PKSA"/>
    <property type="match status" value="1"/>
</dbReference>
<sequence>MPRGDREAQILDAATVEFGTRGYAAVLVADVAARAQVSTALVYRYFSSKDHLCAVCTERAGTTLSAGIAEAMAAPTPDFTAAAVAVLDAIFTALEPRPHDWNVLYDRSAPPESETAAVARRVRARIAEQAAAGVGSAFATTHLSDAGDLAVLTSVWMNSVTAVVSWWLDNPDQTAEQMSARARRVLAAVARL</sequence>
<keyword evidence="3" id="KW-0804">Transcription</keyword>
<name>A0ABW6PV10_9NOCA</name>
<dbReference type="EMBL" id="JBIAMX010000017">
    <property type="protein sequence ID" value="MFF0546013.1"/>
    <property type="molecule type" value="Genomic_DNA"/>
</dbReference>
<evidence type="ECO:0000313" key="6">
    <source>
        <dbReference type="EMBL" id="MFF0546013.1"/>
    </source>
</evidence>
<dbReference type="PRINTS" id="PR00455">
    <property type="entry name" value="HTHTETR"/>
</dbReference>
<evidence type="ECO:0000256" key="4">
    <source>
        <dbReference type="PROSITE-ProRule" id="PRU00335"/>
    </source>
</evidence>
<evidence type="ECO:0000256" key="1">
    <source>
        <dbReference type="ARBA" id="ARBA00023015"/>
    </source>
</evidence>
<dbReference type="PROSITE" id="PS50977">
    <property type="entry name" value="HTH_TETR_2"/>
    <property type="match status" value="1"/>
</dbReference>
<dbReference type="InterPro" id="IPR050109">
    <property type="entry name" value="HTH-type_TetR-like_transc_reg"/>
</dbReference>
<organism evidence="6 7">
    <name type="scientific">Nocardia thailandica</name>
    <dbReference type="NCBI Taxonomy" id="257275"/>
    <lineage>
        <taxon>Bacteria</taxon>
        <taxon>Bacillati</taxon>
        <taxon>Actinomycetota</taxon>
        <taxon>Actinomycetes</taxon>
        <taxon>Mycobacteriales</taxon>
        <taxon>Nocardiaceae</taxon>
        <taxon>Nocardia</taxon>
    </lineage>
</organism>
<dbReference type="Pfam" id="PF21943">
    <property type="entry name" value="TetR_C_46"/>
    <property type="match status" value="1"/>
</dbReference>
<dbReference type="Proteomes" id="UP001601444">
    <property type="component" value="Unassembled WGS sequence"/>
</dbReference>
<dbReference type="InterPro" id="IPR054129">
    <property type="entry name" value="DesT_TetR_C"/>
</dbReference>
<dbReference type="RefSeq" id="WP_387702453.1">
    <property type="nucleotide sequence ID" value="NZ_JBIAMX010000017.1"/>
</dbReference>
<dbReference type="Gene3D" id="1.10.357.10">
    <property type="entry name" value="Tetracycline Repressor, domain 2"/>
    <property type="match status" value="1"/>
</dbReference>
<accession>A0ABW6PV10</accession>
<reference evidence="6 7" key="1">
    <citation type="submission" date="2024-10" db="EMBL/GenBank/DDBJ databases">
        <title>The Natural Products Discovery Center: Release of the First 8490 Sequenced Strains for Exploring Actinobacteria Biosynthetic Diversity.</title>
        <authorList>
            <person name="Kalkreuter E."/>
            <person name="Kautsar S.A."/>
            <person name="Yang D."/>
            <person name="Bader C.D."/>
            <person name="Teijaro C.N."/>
            <person name="Fluegel L."/>
            <person name="Davis C.M."/>
            <person name="Simpson J.R."/>
            <person name="Lauterbach L."/>
            <person name="Steele A.D."/>
            <person name="Gui C."/>
            <person name="Meng S."/>
            <person name="Li G."/>
            <person name="Viehrig K."/>
            <person name="Ye F."/>
            <person name="Su P."/>
            <person name="Kiefer A.F."/>
            <person name="Nichols A."/>
            <person name="Cepeda A.J."/>
            <person name="Yan W."/>
            <person name="Fan B."/>
            <person name="Jiang Y."/>
            <person name="Adhikari A."/>
            <person name="Zheng C.-J."/>
            <person name="Schuster L."/>
            <person name="Cowan T.M."/>
            <person name="Smanski M.J."/>
            <person name="Chevrette M.G."/>
            <person name="De Carvalho L.P.S."/>
            <person name="Shen B."/>
        </authorList>
    </citation>
    <scope>NUCLEOTIDE SEQUENCE [LARGE SCALE GENOMIC DNA]</scope>
    <source>
        <strain evidence="6 7">NPDC004045</strain>
    </source>
</reference>
<proteinExistence type="predicted"/>
<evidence type="ECO:0000313" key="7">
    <source>
        <dbReference type="Proteomes" id="UP001601444"/>
    </source>
</evidence>
<keyword evidence="1" id="KW-0805">Transcription regulation</keyword>
<dbReference type="InterPro" id="IPR001647">
    <property type="entry name" value="HTH_TetR"/>
</dbReference>
<keyword evidence="7" id="KW-1185">Reference proteome</keyword>
<gene>
    <name evidence="6" type="ORF">ACFYTF_24555</name>
</gene>
<evidence type="ECO:0000256" key="2">
    <source>
        <dbReference type="ARBA" id="ARBA00023125"/>
    </source>
</evidence>
<feature type="DNA-binding region" description="H-T-H motif" evidence="4">
    <location>
        <begin position="27"/>
        <end position="46"/>
    </location>
</feature>
<dbReference type="SUPFAM" id="SSF46689">
    <property type="entry name" value="Homeodomain-like"/>
    <property type="match status" value="1"/>
</dbReference>
<feature type="domain" description="HTH tetR-type" evidence="5">
    <location>
        <begin position="4"/>
        <end position="64"/>
    </location>
</feature>
<comment type="caution">
    <text evidence="6">The sequence shown here is derived from an EMBL/GenBank/DDBJ whole genome shotgun (WGS) entry which is preliminary data.</text>
</comment>
<dbReference type="InterPro" id="IPR009057">
    <property type="entry name" value="Homeodomain-like_sf"/>
</dbReference>
<protein>
    <submittedName>
        <fullName evidence="6">TetR/AcrR family transcriptional regulator</fullName>
    </submittedName>
</protein>
<evidence type="ECO:0000256" key="3">
    <source>
        <dbReference type="ARBA" id="ARBA00023163"/>
    </source>
</evidence>